<accession>A0A7M3T5W5</accession>
<keyword evidence="1" id="KW-0472">Membrane</keyword>
<feature type="transmembrane region" description="Helical" evidence="1">
    <location>
        <begin position="37"/>
        <end position="59"/>
    </location>
</feature>
<organism evidence="2 3">
    <name type="scientific">Pikeienuella piscinae</name>
    <dbReference type="NCBI Taxonomy" id="2748098"/>
    <lineage>
        <taxon>Bacteria</taxon>
        <taxon>Pseudomonadati</taxon>
        <taxon>Pseudomonadota</taxon>
        <taxon>Alphaproteobacteria</taxon>
        <taxon>Rhodobacterales</taxon>
        <taxon>Paracoccaceae</taxon>
        <taxon>Pikeienuella</taxon>
    </lineage>
</organism>
<proteinExistence type="predicted"/>
<keyword evidence="1" id="KW-0812">Transmembrane</keyword>
<evidence type="ECO:0000256" key="1">
    <source>
        <dbReference type="SAM" id="Phobius"/>
    </source>
</evidence>
<feature type="transmembrane region" description="Helical" evidence="1">
    <location>
        <begin position="12"/>
        <end position="31"/>
    </location>
</feature>
<dbReference type="Proteomes" id="UP000503336">
    <property type="component" value="Chromosome"/>
</dbReference>
<gene>
    <name evidence="2" type="ORF">G5B40_19270</name>
</gene>
<dbReference type="EMBL" id="CP049056">
    <property type="protein sequence ID" value="QIE57396.1"/>
    <property type="molecule type" value="Genomic_DNA"/>
</dbReference>
<name>A0A7M3T5W5_9RHOB</name>
<dbReference type="RefSeq" id="WP_165102241.1">
    <property type="nucleotide sequence ID" value="NZ_CP049056.1"/>
</dbReference>
<dbReference type="KEGG" id="hdh:G5B40_19270"/>
<dbReference type="AlphaFoldDB" id="A0A7M3T5W5"/>
<keyword evidence="3" id="KW-1185">Reference proteome</keyword>
<evidence type="ECO:0000313" key="2">
    <source>
        <dbReference type="EMBL" id="QIE57396.1"/>
    </source>
</evidence>
<keyword evidence="1" id="KW-1133">Transmembrane helix</keyword>
<reference evidence="2 3" key="1">
    <citation type="submission" date="2020-02" db="EMBL/GenBank/DDBJ databases">
        <title>complete genome sequence of Rhodobacteraceae bacterium.</title>
        <authorList>
            <person name="Park J."/>
            <person name="Kim Y.-S."/>
            <person name="Kim K.-H."/>
        </authorList>
    </citation>
    <scope>NUCLEOTIDE SEQUENCE [LARGE SCALE GENOMIC DNA]</scope>
    <source>
        <strain evidence="2 3">RR4-56</strain>
    </source>
</reference>
<protein>
    <submittedName>
        <fullName evidence="2">Uncharacterized protein</fullName>
    </submittedName>
</protein>
<sequence>MSLTGKERAETFGWGLFVVSALFYAIASYRAGDAYGLIASVLFLFACCVFIGAVFGGAAKRSSLTQRTKNDAGLAHLRH</sequence>
<evidence type="ECO:0000313" key="3">
    <source>
        <dbReference type="Proteomes" id="UP000503336"/>
    </source>
</evidence>